<keyword evidence="2" id="KW-1185">Reference proteome</keyword>
<organism evidence="1 2">
    <name type="scientific">Rhododendron molle</name>
    <name type="common">Chinese azalea</name>
    <name type="synonym">Azalea mollis</name>
    <dbReference type="NCBI Taxonomy" id="49168"/>
    <lineage>
        <taxon>Eukaryota</taxon>
        <taxon>Viridiplantae</taxon>
        <taxon>Streptophyta</taxon>
        <taxon>Embryophyta</taxon>
        <taxon>Tracheophyta</taxon>
        <taxon>Spermatophyta</taxon>
        <taxon>Magnoliopsida</taxon>
        <taxon>eudicotyledons</taxon>
        <taxon>Gunneridae</taxon>
        <taxon>Pentapetalae</taxon>
        <taxon>asterids</taxon>
        <taxon>Ericales</taxon>
        <taxon>Ericaceae</taxon>
        <taxon>Ericoideae</taxon>
        <taxon>Rhodoreae</taxon>
        <taxon>Rhododendron</taxon>
    </lineage>
</organism>
<reference evidence="1" key="1">
    <citation type="submission" date="2022-02" db="EMBL/GenBank/DDBJ databases">
        <title>Plant Genome Project.</title>
        <authorList>
            <person name="Zhang R.-G."/>
        </authorList>
    </citation>
    <scope>NUCLEOTIDE SEQUENCE</scope>
    <source>
        <strain evidence="1">AT1</strain>
    </source>
</reference>
<proteinExistence type="predicted"/>
<accession>A0ACC0ML47</accession>
<protein>
    <submittedName>
        <fullName evidence="1">Uncharacterized protein</fullName>
    </submittedName>
</protein>
<dbReference type="Proteomes" id="UP001062846">
    <property type="component" value="Chromosome 8"/>
</dbReference>
<evidence type="ECO:0000313" key="2">
    <source>
        <dbReference type="Proteomes" id="UP001062846"/>
    </source>
</evidence>
<name>A0ACC0ML47_RHOML</name>
<comment type="caution">
    <text evidence="1">The sequence shown here is derived from an EMBL/GenBank/DDBJ whole genome shotgun (WGS) entry which is preliminary data.</text>
</comment>
<dbReference type="EMBL" id="CM046395">
    <property type="protein sequence ID" value="KAI8541003.1"/>
    <property type="molecule type" value="Genomic_DNA"/>
</dbReference>
<gene>
    <name evidence="1" type="ORF">RHMOL_Rhmol08G0029000</name>
</gene>
<sequence length="68" mass="7535">MIAAVLPCFTAVVAQNLKTFTAILGPFNESYYNKSFYDIFQLKNGATINNGALQLTPNSAFERRKSDV</sequence>
<evidence type="ECO:0000313" key="1">
    <source>
        <dbReference type="EMBL" id="KAI8541003.1"/>
    </source>
</evidence>